<gene>
    <name evidence="1" type="ORF">MAG551_01645</name>
</gene>
<reference evidence="1" key="1">
    <citation type="journal article" date="2021" name="ISME J.">
        <title>Fine-scale metabolic discontinuity in a stratified prokaryote microbiome of a Red Sea deep halocline.</title>
        <authorList>
            <person name="Michoud G."/>
            <person name="Ngugi D.K."/>
            <person name="Barozzi A."/>
            <person name="Merlino G."/>
            <person name="Calleja M.L."/>
            <person name="Delgado-Huertas A."/>
            <person name="Moran X.A.G."/>
            <person name="Daffonchio D."/>
        </authorList>
    </citation>
    <scope>NUCLEOTIDE SEQUENCE</scope>
    <source>
        <strain evidence="1">SuakinDeep_MAG55_1</strain>
    </source>
</reference>
<dbReference type="EMBL" id="JAANXD010000070">
    <property type="protein sequence ID" value="MBS1258586.1"/>
    <property type="molecule type" value="Genomic_DNA"/>
</dbReference>
<organism evidence="1 2">
    <name type="scientific">Candidatus Scalindua arabica</name>
    <dbReference type="NCBI Taxonomy" id="1127984"/>
    <lineage>
        <taxon>Bacteria</taxon>
        <taxon>Pseudomonadati</taxon>
        <taxon>Planctomycetota</taxon>
        <taxon>Candidatus Brocadiia</taxon>
        <taxon>Candidatus Brocadiales</taxon>
        <taxon>Candidatus Scalinduaceae</taxon>
        <taxon>Candidatus Scalindua</taxon>
    </lineage>
</organism>
<name>A0A942A2Q1_9BACT</name>
<comment type="caution">
    <text evidence="1">The sequence shown here is derived from an EMBL/GenBank/DDBJ whole genome shotgun (WGS) entry which is preliminary data.</text>
</comment>
<evidence type="ECO:0000313" key="2">
    <source>
        <dbReference type="Proteomes" id="UP000722750"/>
    </source>
</evidence>
<proteinExistence type="predicted"/>
<dbReference type="AlphaFoldDB" id="A0A942A2Q1"/>
<sequence>MDLPDDIDDLEKIVRILFYSAMVTKDRQSLRPNAYRPQAEKGGVSVMRQSYCTPTFCKRHGKKIQSPRNNRAYFGFGLLTADIIRSFDADIVYTPDIENNNPYHADIEIGYIPTKGEQLPAEYQLKVDRMVEAAKLYIDPRPDSNKWEGKAFL</sequence>
<accession>A0A942A2Q1</accession>
<protein>
    <submittedName>
        <fullName evidence="1">Uncharacterized protein</fullName>
    </submittedName>
</protein>
<dbReference type="Proteomes" id="UP000722750">
    <property type="component" value="Unassembled WGS sequence"/>
</dbReference>
<evidence type="ECO:0000313" key="1">
    <source>
        <dbReference type="EMBL" id="MBS1258586.1"/>
    </source>
</evidence>